<keyword evidence="1" id="KW-0812">Transmembrane</keyword>
<organism evidence="3 4">
    <name type="scientific">Penicillium chermesinum</name>
    <dbReference type="NCBI Taxonomy" id="63820"/>
    <lineage>
        <taxon>Eukaryota</taxon>
        <taxon>Fungi</taxon>
        <taxon>Dikarya</taxon>
        <taxon>Ascomycota</taxon>
        <taxon>Pezizomycotina</taxon>
        <taxon>Eurotiomycetes</taxon>
        <taxon>Eurotiomycetidae</taxon>
        <taxon>Eurotiales</taxon>
        <taxon>Aspergillaceae</taxon>
        <taxon>Penicillium</taxon>
    </lineage>
</organism>
<feature type="transmembrane region" description="Helical" evidence="1">
    <location>
        <begin position="137"/>
        <end position="162"/>
    </location>
</feature>
<feature type="transmembrane region" description="Helical" evidence="1">
    <location>
        <begin position="237"/>
        <end position="256"/>
    </location>
</feature>
<dbReference type="RefSeq" id="XP_058335588.1">
    <property type="nucleotide sequence ID" value="XM_058469557.1"/>
</dbReference>
<dbReference type="InterPro" id="IPR017850">
    <property type="entry name" value="Alkaline_phosphatase_core_sf"/>
</dbReference>
<dbReference type="Gene3D" id="3.40.720.10">
    <property type="entry name" value="Alkaline Phosphatase, subunit A"/>
    <property type="match status" value="1"/>
</dbReference>
<dbReference type="Pfam" id="PF00884">
    <property type="entry name" value="Sulfatase"/>
    <property type="match status" value="1"/>
</dbReference>
<gene>
    <name evidence="3" type="ORF">N7468_000260</name>
</gene>
<feature type="transmembrane region" description="Helical" evidence="1">
    <location>
        <begin position="31"/>
        <end position="52"/>
    </location>
</feature>
<evidence type="ECO:0000256" key="1">
    <source>
        <dbReference type="SAM" id="Phobius"/>
    </source>
</evidence>
<evidence type="ECO:0000313" key="3">
    <source>
        <dbReference type="EMBL" id="KAJ5248809.1"/>
    </source>
</evidence>
<feature type="domain" description="Sulfatase N-terminal" evidence="2">
    <location>
        <begin position="500"/>
        <end position="702"/>
    </location>
</feature>
<sequence>MRNPVPGLGDLLVTIAKFLHICLLRAWASAYIFAVIFISLIISKCFRIFAYWESLSLWGLLFWGSTFFLAEFLFIVVACFLTRSFESRVWQNVAAVVTALFALAVSSMTAANISYYIHVGVEIHWHKLQKFRNPAPSAGLVLSALAVAFLVFGLILASAYFAKSYLFRFMSALLEMWGSFLPAKVTDRFSSKKPPAQSYEQIALNNSDDDSDRDSIEFLDEPQHEPEHRLPERNHPLFVRIVVTACVVLIIVLRLVRPSDATYTFFSESLPLEVFYTSKYWLGQGSVETLPGDFSWLEERTALDAFPTFEWLQASDGSIGATDWSPFQVNMTRVAEYSNGSVTHYNPLKDPLHTPNLGNDILKSIAGPIRDGTVKIKHVILIKLESTRQDVWPFRADNYVMKRIKESREDGEIPAAMMEALGNLTPNAERLTGWETGFNTKERPAPYGGISASNCFTSGTYTLKSLTGTICGPCFPHILDSLNQRGNLTANSEDWTSWPWHPMWMQSHSATWDYHWKLNPVLGFKDVMTKETIDRTDMKYIPEETEEEEHHGHEDKVLKYYMRDLLAEAKQNKTRLFLAHLTHNTHNPWFTPGERVQYLSDATEGDKLNVNNYINALAYQDQWVGDVLEVFKEAGVADETLFIMVGDHGLSLPNNGGLTANHDSHVTSFHVPLYFSHPKLPQIELTNPVISTQILPTILDLLIQTKSVNEQSLAILGDLLPLYEGQSMIRAPIRNKNGRREWQFTTMNPGGTWISVRSADKPYRLVEHPEQNVDIDALIDAVQAQYGPEPAKWTNEAAHVAHWWIKDTFRRWKYDPENPGSP</sequence>
<name>A0A9W9TYN6_9EURO</name>
<dbReference type="GeneID" id="83196860"/>
<accession>A0A9W9TYN6</accession>
<feature type="transmembrane region" description="Helical" evidence="1">
    <location>
        <begin position="58"/>
        <end position="81"/>
    </location>
</feature>
<reference evidence="3" key="1">
    <citation type="submission" date="2022-11" db="EMBL/GenBank/DDBJ databases">
        <authorList>
            <person name="Petersen C."/>
        </authorList>
    </citation>
    <scope>NUCLEOTIDE SEQUENCE</scope>
    <source>
        <strain evidence="3">IBT 19713</strain>
    </source>
</reference>
<keyword evidence="1" id="KW-1133">Transmembrane helix</keyword>
<dbReference type="InterPro" id="IPR000917">
    <property type="entry name" value="Sulfatase_N"/>
</dbReference>
<dbReference type="EMBL" id="JAPQKS010000001">
    <property type="protein sequence ID" value="KAJ5248809.1"/>
    <property type="molecule type" value="Genomic_DNA"/>
</dbReference>
<dbReference type="OrthoDB" id="103349at2759"/>
<evidence type="ECO:0000259" key="2">
    <source>
        <dbReference type="Pfam" id="PF00884"/>
    </source>
</evidence>
<dbReference type="PANTHER" id="PTHR43751">
    <property type="entry name" value="SULFATASE"/>
    <property type="match status" value="1"/>
</dbReference>
<feature type="transmembrane region" description="Helical" evidence="1">
    <location>
        <begin position="93"/>
        <end position="117"/>
    </location>
</feature>
<dbReference type="AlphaFoldDB" id="A0A9W9TYN6"/>
<keyword evidence="1" id="KW-0472">Membrane</keyword>
<dbReference type="PANTHER" id="PTHR43751:SF3">
    <property type="entry name" value="SULFATASE N-TERMINAL DOMAIN-CONTAINING PROTEIN"/>
    <property type="match status" value="1"/>
</dbReference>
<keyword evidence="4" id="KW-1185">Reference proteome</keyword>
<dbReference type="SUPFAM" id="SSF53649">
    <property type="entry name" value="Alkaline phosphatase-like"/>
    <property type="match status" value="1"/>
</dbReference>
<dbReference type="Proteomes" id="UP001150941">
    <property type="component" value="Unassembled WGS sequence"/>
</dbReference>
<protein>
    <recommendedName>
        <fullName evidence="2">Sulfatase N-terminal domain-containing protein</fullName>
    </recommendedName>
</protein>
<evidence type="ECO:0000313" key="4">
    <source>
        <dbReference type="Proteomes" id="UP001150941"/>
    </source>
</evidence>
<reference evidence="3" key="2">
    <citation type="journal article" date="2023" name="IMA Fungus">
        <title>Comparative genomic study of the Penicillium genus elucidates a diverse pangenome and 15 lateral gene transfer events.</title>
        <authorList>
            <person name="Petersen C."/>
            <person name="Sorensen T."/>
            <person name="Nielsen M.R."/>
            <person name="Sondergaard T.E."/>
            <person name="Sorensen J.L."/>
            <person name="Fitzpatrick D.A."/>
            <person name="Frisvad J.C."/>
            <person name="Nielsen K.L."/>
        </authorList>
    </citation>
    <scope>NUCLEOTIDE SEQUENCE</scope>
    <source>
        <strain evidence="3">IBT 19713</strain>
    </source>
</reference>
<comment type="caution">
    <text evidence="3">The sequence shown here is derived from an EMBL/GenBank/DDBJ whole genome shotgun (WGS) entry which is preliminary data.</text>
</comment>
<proteinExistence type="predicted"/>
<dbReference type="InterPro" id="IPR052701">
    <property type="entry name" value="GAG_Ulvan_Degrading_Sulfatases"/>
</dbReference>